<keyword evidence="7" id="KW-0915">Sodium</keyword>
<protein>
    <submittedName>
        <fullName evidence="14">Uncharacterized protein</fullName>
    </submittedName>
</protein>
<keyword evidence="6 13" id="KW-1133">Transmembrane helix</keyword>
<feature type="transmembrane region" description="Helical" evidence="13">
    <location>
        <begin position="876"/>
        <end position="894"/>
    </location>
</feature>
<feature type="transmembrane region" description="Helical" evidence="13">
    <location>
        <begin position="404"/>
        <end position="431"/>
    </location>
</feature>
<gene>
    <name evidence="14" type="ORF">SK128_025002</name>
</gene>
<evidence type="ECO:0000256" key="5">
    <source>
        <dbReference type="ARBA" id="ARBA00022692"/>
    </source>
</evidence>
<keyword evidence="3 12" id="KW-0813">Transport</keyword>
<dbReference type="EMBL" id="JAXCGZ010023351">
    <property type="protein sequence ID" value="KAK7013173.1"/>
    <property type="molecule type" value="Genomic_DNA"/>
</dbReference>
<evidence type="ECO:0000256" key="11">
    <source>
        <dbReference type="ARBA" id="ARBA00023303"/>
    </source>
</evidence>
<sequence length="1289" mass="147086">MIIYKYLPFKPPTNETIFSLVKGFTYALCFVFFLGHVYFSVNLWLQAPLDSSYTIKEDMPPDLPLITICPNPPFNKHILLEEGLNFSVEAVRNARKYVAEDENEFPGGVDALWHRAMWPLGAVVSEVEVDGVYYSYSDDQIMAHGWNYSLTPLGPCLTLHSKKMSEKRRFNSLTLQLKPTPLEPCRNDELDPWQPYDCESNPNPCNTTCSWQEYISYVNKRSSYLSSNILLHSSDDPPTLANLEAVLPLKDEAGLRDCNIDIWVSSRKTNLIGSSSSPCIRDSVYSEWKCRQLCGLPCHPRIQQETPQHSAWTKQILKSACHREPLPYTFQHQNLSSEYYSCVKQCHPRCIGTIFNYEYRYKKKSIKCSSIQITIQRKTNFFTTITEFEAYPASKLLSDIGGSLGLFLGASLLSVWANISQIFISGFRALITRKNSKQPSKTATVEHYNNSAHNIRDKIYRTANEQNKKSTSNYRSGILHYSQTLCWLIGLLCFGGFTCVSLLTVILSFVYQPVTTILSLGKEPQPFPPVIVCPDLPFKPRILEEYDIGIPSTDCFSIPREILVDYLIDDLPGFWNNRTTLSSLWKNAAKDVTDIVGSCLYQNSNNECRWKPVLTTNNICFELDTTPFPKTKDAIAVHLEFSHTDITEECNLLCPYYCFGSMAKINWLIIPESKGTPLIVTKDNSFSLSTSKHSRETMDTTFSTMLVHRVKPCLPMPYSRKQCLQTCYLKAAAEEIGCSLPYVNVSGLPACHSQDQYKNSPKYMLASETSLYDTVSDDEICKNKCPDECFSVYYQLEKLSSQTGEADSTVRFSATDYLEIKELYAKSVTGLICEIGGLIGLGLGYCLLDISGYIATYIRNLRPLFSENTLLHMKRCFTLICTLLSIAVTAFLWTERVYAYIWSHPYYTSFSMLPANAPNFPSLTICRWPPFNISSLLAMGLKFDINEHCNYDGRYYRCHSVTSILRTLPGMWNISLDNIWRDSAWDLSDLVIGYNLDAQYVPVSRHNPTTYEGWQAVETEHNRCYTFTPSGKGRLNSYTVLLNTDYKGQKRVKVNDTLTLLLSTLYFENPTHSIVRLHSKNNQVYKFRDSSLKKVSYKKDSTINYHLIGMKEIQTISRLGKICNSSRQYSEALCLAKCQEAQISQQVGCRLPFLPDVKNISLCKDWFKYSSYPRQLGNVRAYYHFIINEKLENVSVDHCNKECIPNCRRSIYNFRMEKSFSESTKVIVSSAQYKRDVIVEHDGYTFLQLMSDIGGVSGFMLGISLLSVLNTFIWLAEKLGRQNTIHSEQ</sequence>
<evidence type="ECO:0000256" key="6">
    <source>
        <dbReference type="ARBA" id="ARBA00022989"/>
    </source>
</evidence>
<evidence type="ECO:0000256" key="13">
    <source>
        <dbReference type="SAM" id="Phobius"/>
    </source>
</evidence>
<dbReference type="GO" id="GO:0015280">
    <property type="term" value="F:ligand-gated sodium channel activity"/>
    <property type="evidence" value="ECO:0007669"/>
    <property type="project" value="TreeGrafter"/>
</dbReference>
<keyword evidence="11 12" id="KW-0407">Ion channel</keyword>
<keyword evidence="9 13" id="KW-0472">Membrane</keyword>
<feature type="transmembrane region" description="Helical" evidence="13">
    <location>
        <begin position="485"/>
        <end position="511"/>
    </location>
</feature>
<keyword evidence="5 12" id="KW-0812">Transmembrane</keyword>
<feature type="transmembrane region" description="Helical" evidence="13">
    <location>
        <begin position="1256"/>
        <end position="1276"/>
    </location>
</feature>
<organism evidence="14 15">
    <name type="scientific">Halocaridina rubra</name>
    <name type="common">Hawaiian red shrimp</name>
    <dbReference type="NCBI Taxonomy" id="373956"/>
    <lineage>
        <taxon>Eukaryota</taxon>
        <taxon>Metazoa</taxon>
        <taxon>Ecdysozoa</taxon>
        <taxon>Arthropoda</taxon>
        <taxon>Crustacea</taxon>
        <taxon>Multicrustacea</taxon>
        <taxon>Malacostraca</taxon>
        <taxon>Eumalacostraca</taxon>
        <taxon>Eucarida</taxon>
        <taxon>Decapoda</taxon>
        <taxon>Pleocyemata</taxon>
        <taxon>Caridea</taxon>
        <taxon>Atyoidea</taxon>
        <taxon>Atyidae</taxon>
        <taxon>Halocaridina</taxon>
    </lineage>
</organism>
<dbReference type="Gene3D" id="1.10.287.770">
    <property type="entry name" value="YojJ-like"/>
    <property type="match status" value="2"/>
</dbReference>
<evidence type="ECO:0000256" key="3">
    <source>
        <dbReference type="ARBA" id="ARBA00022448"/>
    </source>
</evidence>
<evidence type="ECO:0000313" key="14">
    <source>
        <dbReference type="EMBL" id="KAK7013173.1"/>
    </source>
</evidence>
<feature type="transmembrane region" description="Helical" evidence="13">
    <location>
        <begin position="835"/>
        <end position="855"/>
    </location>
</feature>
<keyword evidence="8 12" id="KW-0406">Ion transport</keyword>
<comment type="subcellular location">
    <subcellularLocation>
        <location evidence="1">Membrane</location>
        <topology evidence="1">Multi-pass membrane protein</topology>
    </subcellularLocation>
</comment>
<dbReference type="Proteomes" id="UP001381693">
    <property type="component" value="Unassembled WGS sequence"/>
</dbReference>
<reference evidence="14 15" key="1">
    <citation type="submission" date="2023-11" db="EMBL/GenBank/DDBJ databases">
        <title>Halocaridina rubra genome assembly.</title>
        <authorList>
            <person name="Smith C."/>
        </authorList>
    </citation>
    <scope>NUCLEOTIDE SEQUENCE [LARGE SCALE GENOMIC DNA]</scope>
    <source>
        <strain evidence="14">EP-1</strain>
        <tissue evidence="14">Whole</tissue>
    </source>
</reference>
<evidence type="ECO:0000256" key="12">
    <source>
        <dbReference type="RuleBase" id="RU000679"/>
    </source>
</evidence>
<accession>A0AAN8ZSK1</accession>
<proteinExistence type="inferred from homology"/>
<evidence type="ECO:0000256" key="4">
    <source>
        <dbReference type="ARBA" id="ARBA00022461"/>
    </source>
</evidence>
<evidence type="ECO:0000313" key="15">
    <source>
        <dbReference type="Proteomes" id="UP001381693"/>
    </source>
</evidence>
<dbReference type="GO" id="GO:0005886">
    <property type="term" value="C:plasma membrane"/>
    <property type="evidence" value="ECO:0007669"/>
    <property type="project" value="TreeGrafter"/>
</dbReference>
<evidence type="ECO:0000256" key="1">
    <source>
        <dbReference type="ARBA" id="ARBA00004141"/>
    </source>
</evidence>
<name>A0AAN8ZSK1_HALRR</name>
<keyword evidence="15" id="KW-1185">Reference proteome</keyword>
<comment type="caution">
    <text evidence="14">The sequence shown here is derived from an EMBL/GenBank/DDBJ whole genome shotgun (WGS) entry which is preliminary data.</text>
</comment>
<dbReference type="InterPro" id="IPR001873">
    <property type="entry name" value="ENaC"/>
</dbReference>
<evidence type="ECO:0000256" key="2">
    <source>
        <dbReference type="ARBA" id="ARBA00007193"/>
    </source>
</evidence>
<keyword evidence="4 12" id="KW-0894">Sodium channel</keyword>
<dbReference type="PANTHER" id="PTHR11690:SF300">
    <property type="entry name" value="PICKPOCKET PROTEIN 19"/>
    <property type="match status" value="1"/>
</dbReference>
<feature type="transmembrane region" description="Helical" evidence="13">
    <location>
        <begin position="24"/>
        <end position="45"/>
    </location>
</feature>
<evidence type="ECO:0000256" key="10">
    <source>
        <dbReference type="ARBA" id="ARBA00023201"/>
    </source>
</evidence>
<evidence type="ECO:0000256" key="7">
    <source>
        <dbReference type="ARBA" id="ARBA00023053"/>
    </source>
</evidence>
<dbReference type="Pfam" id="PF00858">
    <property type="entry name" value="ASC"/>
    <property type="match status" value="3"/>
</dbReference>
<evidence type="ECO:0000256" key="8">
    <source>
        <dbReference type="ARBA" id="ARBA00023065"/>
    </source>
</evidence>
<dbReference type="PRINTS" id="PR01078">
    <property type="entry name" value="AMINACHANNEL"/>
</dbReference>
<comment type="similarity">
    <text evidence="2 12">Belongs to the amiloride-sensitive sodium channel (TC 1.A.6) family.</text>
</comment>
<keyword evidence="10 12" id="KW-0739">Sodium transport</keyword>
<evidence type="ECO:0000256" key="9">
    <source>
        <dbReference type="ARBA" id="ARBA00023136"/>
    </source>
</evidence>
<dbReference type="PANTHER" id="PTHR11690">
    <property type="entry name" value="AMILORIDE-SENSITIVE SODIUM CHANNEL-RELATED"/>
    <property type="match status" value="1"/>
</dbReference>